<dbReference type="PANTHER" id="PTHR33187">
    <property type="entry name" value="WU:FI09B08"/>
    <property type="match status" value="1"/>
</dbReference>
<evidence type="ECO:0000313" key="2">
    <source>
        <dbReference type="EnsemblPlants" id="Solyc00g007980.1.1.1.CDS"/>
    </source>
</evidence>
<evidence type="ECO:0000313" key="3">
    <source>
        <dbReference type="Proteomes" id="UP000004994"/>
    </source>
</evidence>
<dbReference type="AlphaFoldDB" id="A0A494G8H4"/>
<evidence type="ECO:0000256" key="1">
    <source>
        <dbReference type="SAM" id="MobiDB-lite"/>
    </source>
</evidence>
<reference evidence="2" key="2">
    <citation type="submission" date="2019-04" db="UniProtKB">
        <authorList>
            <consortium name="EnsemblPlants"/>
        </authorList>
    </citation>
    <scope>IDENTIFICATION</scope>
    <source>
        <strain evidence="2">cv. Heinz 1706</strain>
    </source>
</reference>
<reference evidence="2" key="1">
    <citation type="journal article" date="2012" name="Nature">
        <title>The tomato genome sequence provides insights into fleshy fruit evolution.</title>
        <authorList>
            <consortium name="Tomato Genome Consortium"/>
        </authorList>
    </citation>
    <scope>NUCLEOTIDE SEQUENCE [LARGE SCALE GENOMIC DNA]</scope>
    <source>
        <strain evidence="2">cv. Heinz 1706</strain>
    </source>
</reference>
<sequence length="111" mass="12366">MPTCPLGSTHGLMTSRVGCHHRLWTTYIVARDGVCYAIIAIGKHKLSDDVGRDMPSLPLDSTHCGMTSAWYVIIAVGQHIRLKNVRRGMPSWPFSKRHSRTTSGMKGNHRP</sequence>
<dbReference type="InParanoid" id="A0A494G8H4"/>
<feature type="region of interest" description="Disordered" evidence="1">
    <location>
        <begin position="89"/>
        <end position="111"/>
    </location>
</feature>
<dbReference type="PaxDb" id="4081-Solyc00g007980.1.1"/>
<name>A0A494G8H4_SOLLC</name>
<keyword evidence="3" id="KW-1185">Reference proteome</keyword>
<protein>
    <submittedName>
        <fullName evidence="2">Uncharacterized protein</fullName>
    </submittedName>
</protein>
<proteinExistence type="predicted"/>
<dbReference type="PANTHER" id="PTHR33187:SF11">
    <property type="entry name" value="AMINOTRANSFERASE-LIKE PLANT MOBILE DOMAIN-CONTAINING PROTEIN"/>
    <property type="match status" value="1"/>
</dbReference>
<organism evidence="2">
    <name type="scientific">Solanum lycopersicum</name>
    <name type="common">Tomato</name>
    <name type="synonym">Lycopersicon esculentum</name>
    <dbReference type="NCBI Taxonomy" id="4081"/>
    <lineage>
        <taxon>Eukaryota</taxon>
        <taxon>Viridiplantae</taxon>
        <taxon>Streptophyta</taxon>
        <taxon>Embryophyta</taxon>
        <taxon>Tracheophyta</taxon>
        <taxon>Spermatophyta</taxon>
        <taxon>Magnoliopsida</taxon>
        <taxon>eudicotyledons</taxon>
        <taxon>Gunneridae</taxon>
        <taxon>Pentapetalae</taxon>
        <taxon>asterids</taxon>
        <taxon>lamiids</taxon>
        <taxon>Solanales</taxon>
        <taxon>Solanaceae</taxon>
        <taxon>Solanoideae</taxon>
        <taxon>Solaneae</taxon>
        <taxon>Solanum</taxon>
        <taxon>Solanum subgen. Lycopersicon</taxon>
    </lineage>
</organism>
<dbReference type="Proteomes" id="UP000004994">
    <property type="component" value="Unassembled WGS sequence"/>
</dbReference>
<dbReference type="EnsemblPlants" id="Solyc00g007980.1.1">
    <property type="protein sequence ID" value="Solyc00g007980.1.1.1.CDS"/>
    <property type="gene ID" value="Solyc00g007980.1"/>
</dbReference>
<dbReference type="Gramene" id="Solyc00g007980.1.1">
    <property type="protein sequence ID" value="Solyc00g007980.1.1.1.CDS"/>
    <property type="gene ID" value="Solyc00g007980.1"/>
</dbReference>
<accession>A0A494G8H4</accession>